<dbReference type="Proteomes" id="UP000177958">
    <property type="component" value="Unassembled WGS sequence"/>
</dbReference>
<keyword evidence="6 7" id="KW-0030">Aminoacyl-tRNA synthetase</keyword>
<feature type="short sequence motif" description="'HIGH' region" evidence="7">
    <location>
        <begin position="9"/>
        <end position="19"/>
    </location>
</feature>
<evidence type="ECO:0000259" key="8">
    <source>
        <dbReference type="Pfam" id="PF00749"/>
    </source>
</evidence>
<gene>
    <name evidence="7" type="primary">gltX</name>
    <name evidence="10" type="ORF">A2853_00535</name>
</gene>
<evidence type="ECO:0000259" key="9">
    <source>
        <dbReference type="Pfam" id="PF19269"/>
    </source>
</evidence>
<dbReference type="PANTHER" id="PTHR43311:SF2">
    <property type="entry name" value="GLUTAMATE--TRNA LIGASE, MITOCHONDRIAL-RELATED"/>
    <property type="match status" value="1"/>
</dbReference>
<evidence type="ECO:0000256" key="6">
    <source>
        <dbReference type="ARBA" id="ARBA00023146"/>
    </source>
</evidence>
<evidence type="ECO:0000256" key="1">
    <source>
        <dbReference type="ARBA" id="ARBA00007894"/>
    </source>
</evidence>
<dbReference type="AlphaFoldDB" id="A0A1F6D8Z0"/>
<proteinExistence type="inferred from homology"/>
<dbReference type="GO" id="GO:0004818">
    <property type="term" value="F:glutamate-tRNA ligase activity"/>
    <property type="evidence" value="ECO:0007669"/>
    <property type="project" value="UniProtKB-UniRule"/>
</dbReference>
<comment type="subunit">
    <text evidence="7">Monomer.</text>
</comment>
<sequence>MHVVTRFPPSPTGYFHIGSARTALFNYLFAKHNGGKMVMRFEDTDRERSKKEFEKDILEGILWLGLEHDGAVLRQSERTDIYRERLATLIGSAHAYEAEESTTEPGMKVIRFKNPNVRVTFTDLIRGQVSFETAELEDFIIARTMNEPLYNFAVVVDDYDMGITHVIRGEDHISNTQRQILMLEALGCERPVYAHLPLILAPDKSKLSKRHGAVSVNEYRAEGYLPEALVNYLALLGWNPGGQQELFSLQELIEKFDITQVHKAGAVFDTEKLRWFNKEYLGRMNETDFSKNALAILREELSARKVPFDEGVGARLVPILKERTSIWDDIRKAAREGEYDYFFGVRTLDLGKLPGKDSNKAAAREHLTQVHQLLSEGKEAFEGGSEAIKAQIWPYAGQMGRGAVLWPFRYALTGKEKSPDPFAVSYVMGAANTLSALRDAIKLLSS</sequence>
<dbReference type="InterPro" id="IPR045462">
    <property type="entry name" value="aa-tRNA-synth_I_cd-bd"/>
</dbReference>
<comment type="catalytic activity">
    <reaction evidence="7">
        <text>tRNA(Glu) + L-glutamate + ATP = L-glutamyl-tRNA(Glu) + AMP + diphosphate</text>
        <dbReference type="Rhea" id="RHEA:23540"/>
        <dbReference type="Rhea" id="RHEA-COMP:9663"/>
        <dbReference type="Rhea" id="RHEA-COMP:9680"/>
        <dbReference type="ChEBI" id="CHEBI:29985"/>
        <dbReference type="ChEBI" id="CHEBI:30616"/>
        <dbReference type="ChEBI" id="CHEBI:33019"/>
        <dbReference type="ChEBI" id="CHEBI:78442"/>
        <dbReference type="ChEBI" id="CHEBI:78520"/>
        <dbReference type="ChEBI" id="CHEBI:456215"/>
        <dbReference type="EC" id="6.1.1.17"/>
    </reaction>
</comment>
<dbReference type="PRINTS" id="PR00987">
    <property type="entry name" value="TRNASYNTHGLU"/>
</dbReference>
<evidence type="ECO:0000256" key="2">
    <source>
        <dbReference type="ARBA" id="ARBA00022598"/>
    </source>
</evidence>
<dbReference type="InterPro" id="IPR020058">
    <property type="entry name" value="Glu/Gln-tRNA-synth_Ib_cat-dom"/>
</dbReference>
<feature type="short sequence motif" description="'KMSKS' region" evidence="7">
    <location>
        <begin position="206"/>
        <end position="210"/>
    </location>
</feature>
<evidence type="ECO:0000256" key="3">
    <source>
        <dbReference type="ARBA" id="ARBA00022741"/>
    </source>
</evidence>
<evidence type="ECO:0000256" key="7">
    <source>
        <dbReference type="HAMAP-Rule" id="MF_00022"/>
    </source>
</evidence>
<dbReference type="GO" id="GO:0008270">
    <property type="term" value="F:zinc ion binding"/>
    <property type="evidence" value="ECO:0007669"/>
    <property type="project" value="InterPro"/>
</dbReference>
<dbReference type="Gene3D" id="3.40.50.620">
    <property type="entry name" value="HUPs"/>
    <property type="match status" value="2"/>
</dbReference>
<dbReference type="CDD" id="cd00808">
    <property type="entry name" value="GluRS_core"/>
    <property type="match status" value="1"/>
</dbReference>
<feature type="domain" description="Aminoacyl-tRNA synthetase class I anticodon-binding" evidence="9">
    <location>
        <begin position="314"/>
        <end position="441"/>
    </location>
</feature>
<dbReference type="SUPFAM" id="SSF48163">
    <property type="entry name" value="An anticodon-binding domain of class I aminoacyl-tRNA synthetases"/>
    <property type="match status" value="1"/>
</dbReference>
<dbReference type="SUPFAM" id="SSF52374">
    <property type="entry name" value="Nucleotidylyl transferase"/>
    <property type="match status" value="1"/>
</dbReference>
<dbReference type="InterPro" id="IPR008925">
    <property type="entry name" value="aa_tRNA-synth_I_cd-bd_sf"/>
</dbReference>
<dbReference type="InterPro" id="IPR014729">
    <property type="entry name" value="Rossmann-like_a/b/a_fold"/>
</dbReference>
<dbReference type="GO" id="GO:0006424">
    <property type="term" value="P:glutamyl-tRNA aminoacylation"/>
    <property type="evidence" value="ECO:0007669"/>
    <property type="project" value="UniProtKB-UniRule"/>
</dbReference>
<feature type="domain" description="Glutamyl/glutaminyl-tRNA synthetase class Ib catalytic" evidence="8">
    <location>
        <begin position="98"/>
        <end position="275"/>
    </location>
</feature>
<keyword evidence="5 7" id="KW-0648">Protein biosynthesis</keyword>
<keyword evidence="3 7" id="KW-0547">Nucleotide-binding</keyword>
<dbReference type="InterPro" id="IPR033910">
    <property type="entry name" value="GluRS_core"/>
</dbReference>
<dbReference type="HAMAP" id="MF_00022">
    <property type="entry name" value="Glu_tRNA_synth_type1"/>
    <property type="match status" value="1"/>
</dbReference>
<dbReference type="GO" id="GO:0000049">
    <property type="term" value="F:tRNA binding"/>
    <property type="evidence" value="ECO:0007669"/>
    <property type="project" value="InterPro"/>
</dbReference>
<dbReference type="InterPro" id="IPR049940">
    <property type="entry name" value="GluQ/Sye"/>
</dbReference>
<comment type="subcellular location">
    <subcellularLocation>
        <location evidence="7">Cytoplasm</location>
    </subcellularLocation>
</comment>
<evidence type="ECO:0000313" key="10">
    <source>
        <dbReference type="EMBL" id="OGG57845.1"/>
    </source>
</evidence>
<dbReference type="GO" id="GO:0005524">
    <property type="term" value="F:ATP binding"/>
    <property type="evidence" value="ECO:0007669"/>
    <property type="project" value="UniProtKB-UniRule"/>
</dbReference>
<dbReference type="EC" id="6.1.1.17" evidence="7"/>
<dbReference type="GO" id="GO:0005829">
    <property type="term" value="C:cytosol"/>
    <property type="evidence" value="ECO:0007669"/>
    <property type="project" value="TreeGrafter"/>
</dbReference>
<dbReference type="NCBIfam" id="TIGR00464">
    <property type="entry name" value="gltX_bact"/>
    <property type="match status" value="1"/>
</dbReference>
<keyword evidence="4 7" id="KW-0067">ATP-binding</keyword>
<dbReference type="Gene3D" id="1.10.10.350">
    <property type="match status" value="1"/>
</dbReference>
<comment type="caution">
    <text evidence="7">Lacks conserved residue(s) required for the propagation of feature annotation.</text>
</comment>
<reference evidence="10 11" key="1">
    <citation type="journal article" date="2016" name="Nat. Commun.">
        <title>Thousands of microbial genomes shed light on interconnected biogeochemical processes in an aquifer system.</title>
        <authorList>
            <person name="Anantharaman K."/>
            <person name="Brown C.T."/>
            <person name="Hug L.A."/>
            <person name="Sharon I."/>
            <person name="Castelle C.J."/>
            <person name="Probst A.J."/>
            <person name="Thomas B.C."/>
            <person name="Singh A."/>
            <person name="Wilkins M.J."/>
            <person name="Karaoz U."/>
            <person name="Brodie E.L."/>
            <person name="Williams K.H."/>
            <person name="Hubbard S.S."/>
            <person name="Banfield J.F."/>
        </authorList>
    </citation>
    <scope>NUCLEOTIDE SEQUENCE [LARGE SCALE GENOMIC DNA]</scope>
</reference>
<name>A0A1F6D8Z0_9BACT</name>
<feature type="binding site" evidence="7">
    <location>
        <position position="209"/>
    </location>
    <ligand>
        <name>ATP</name>
        <dbReference type="ChEBI" id="CHEBI:30616"/>
    </ligand>
</feature>
<keyword evidence="2 7" id="KW-0436">Ligase</keyword>
<accession>A0A1F6D8Z0</accession>
<dbReference type="InterPro" id="IPR004527">
    <property type="entry name" value="Glu-tRNA-ligase_bac/mito"/>
</dbReference>
<dbReference type="InterPro" id="IPR000924">
    <property type="entry name" value="Glu/Gln-tRNA-synth"/>
</dbReference>
<dbReference type="PANTHER" id="PTHR43311">
    <property type="entry name" value="GLUTAMATE--TRNA LIGASE"/>
    <property type="match status" value="1"/>
</dbReference>
<protein>
    <recommendedName>
        <fullName evidence="7">Glutamate--tRNA ligase</fullName>
        <ecNumber evidence="7">6.1.1.17</ecNumber>
    </recommendedName>
    <alternativeName>
        <fullName evidence="7">Glutamyl-tRNA synthetase</fullName>
        <shortName evidence="7">GluRS</shortName>
    </alternativeName>
</protein>
<evidence type="ECO:0000256" key="5">
    <source>
        <dbReference type="ARBA" id="ARBA00022917"/>
    </source>
</evidence>
<keyword evidence="7" id="KW-0963">Cytoplasm</keyword>
<evidence type="ECO:0000256" key="4">
    <source>
        <dbReference type="ARBA" id="ARBA00022840"/>
    </source>
</evidence>
<comment type="similarity">
    <text evidence="1 7">Belongs to the class-I aminoacyl-tRNA synthetase family. Glutamate--tRNA ligase type 1 subfamily.</text>
</comment>
<dbReference type="EMBL" id="MFKX01000010">
    <property type="protein sequence ID" value="OGG57845.1"/>
    <property type="molecule type" value="Genomic_DNA"/>
</dbReference>
<dbReference type="Pfam" id="PF00749">
    <property type="entry name" value="tRNA-synt_1c"/>
    <property type="match status" value="1"/>
</dbReference>
<dbReference type="Pfam" id="PF19269">
    <property type="entry name" value="Anticodon_2"/>
    <property type="match status" value="1"/>
</dbReference>
<comment type="function">
    <text evidence="7">Catalyzes the attachment of glutamate to tRNA(Glu) in a two-step reaction: glutamate is first activated by ATP to form Glu-AMP and then transferred to the acceptor end of tRNA(Glu).</text>
</comment>
<comment type="caution">
    <text evidence="10">The sequence shown here is derived from an EMBL/GenBank/DDBJ whole genome shotgun (WGS) entry which is preliminary data.</text>
</comment>
<dbReference type="InterPro" id="IPR020751">
    <property type="entry name" value="aa-tRNA-synth_I_codon-bd_sub2"/>
</dbReference>
<organism evidence="10 11">
    <name type="scientific">Candidatus Kaiserbacteria bacterium RIFCSPHIGHO2_01_FULL_55_17</name>
    <dbReference type="NCBI Taxonomy" id="1798484"/>
    <lineage>
        <taxon>Bacteria</taxon>
        <taxon>Candidatus Kaiseribacteriota</taxon>
    </lineage>
</organism>
<evidence type="ECO:0000313" key="11">
    <source>
        <dbReference type="Proteomes" id="UP000177958"/>
    </source>
</evidence>